<feature type="region of interest" description="Disordered" evidence="1">
    <location>
        <begin position="82"/>
        <end position="161"/>
    </location>
</feature>
<feature type="compositionally biased region" description="Low complexity" evidence="1">
    <location>
        <begin position="85"/>
        <end position="98"/>
    </location>
</feature>
<proteinExistence type="predicted"/>
<evidence type="ECO:0000313" key="3">
    <source>
        <dbReference type="Proteomes" id="UP001176941"/>
    </source>
</evidence>
<name>A0ABN8Y5F9_RANTA</name>
<keyword evidence="3" id="KW-1185">Reference proteome</keyword>
<feature type="compositionally biased region" description="Gly residues" evidence="1">
    <location>
        <begin position="112"/>
        <end position="121"/>
    </location>
</feature>
<accession>A0ABN8Y5F9</accession>
<evidence type="ECO:0000256" key="1">
    <source>
        <dbReference type="SAM" id="MobiDB-lite"/>
    </source>
</evidence>
<organism evidence="2 3">
    <name type="scientific">Rangifer tarandus platyrhynchus</name>
    <name type="common">Svalbard reindeer</name>
    <dbReference type="NCBI Taxonomy" id="3082113"/>
    <lineage>
        <taxon>Eukaryota</taxon>
        <taxon>Metazoa</taxon>
        <taxon>Chordata</taxon>
        <taxon>Craniata</taxon>
        <taxon>Vertebrata</taxon>
        <taxon>Euteleostomi</taxon>
        <taxon>Mammalia</taxon>
        <taxon>Eutheria</taxon>
        <taxon>Laurasiatheria</taxon>
        <taxon>Artiodactyla</taxon>
        <taxon>Ruminantia</taxon>
        <taxon>Pecora</taxon>
        <taxon>Cervidae</taxon>
        <taxon>Odocoileinae</taxon>
        <taxon>Rangifer</taxon>
    </lineage>
</organism>
<protein>
    <submittedName>
        <fullName evidence="2">Uncharacterized protein</fullName>
    </submittedName>
</protein>
<gene>
    <name evidence="2" type="ORF">MRATA1EN1_LOCUS4638</name>
</gene>
<reference evidence="2" key="1">
    <citation type="submission" date="2023-04" db="EMBL/GenBank/DDBJ databases">
        <authorList>
            <consortium name="ELIXIR-Norway"/>
        </authorList>
    </citation>
    <scope>NUCLEOTIDE SEQUENCE [LARGE SCALE GENOMIC DNA]</scope>
</reference>
<sequence>MSCTSPYTAAEGALRTPPLERVLIPWVQSGARRWWAPVVGSFLPSKKDITLAQRMKASLHHPRACVVCGIRVDVLLQCEKDKDQTGQASQGQAATGPGEKVSRDPQSLRAGPVGGVGGQAGWGSRVSPGPKALRADPPSVWGKGPTAPPADPPGSLLCPVS</sequence>
<dbReference type="Proteomes" id="UP001176941">
    <property type="component" value="Chromosome 13"/>
</dbReference>
<evidence type="ECO:0000313" key="2">
    <source>
        <dbReference type="EMBL" id="CAI9155676.1"/>
    </source>
</evidence>
<dbReference type="EMBL" id="OX459949">
    <property type="protein sequence ID" value="CAI9155676.1"/>
    <property type="molecule type" value="Genomic_DNA"/>
</dbReference>